<dbReference type="AlphaFoldDB" id="A0A7W3W374"/>
<dbReference type="PIRSF" id="PIRSF028743">
    <property type="entry name" value="GvpO_protein"/>
    <property type="match status" value="1"/>
</dbReference>
<proteinExistence type="predicted"/>
<evidence type="ECO:0000313" key="1">
    <source>
        <dbReference type="EMBL" id="MBB1157457.1"/>
    </source>
</evidence>
<dbReference type="RefSeq" id="WP_182894301.1">
    <property type="nucleotide sequence ID" value="NZ_JACGZW010000010.1"/>
</dbReference>
<reference evidence="1 2" key="1">
    <citation type="submission" date="2020-08" db="EMBL/GenBank/DDBJ databases">
        <title>Amycolatopsis sp. nov. DR6-1 isolated from Dendrobium heterocarpum.</title>
        <authorList>
            <person name="Tedsree N."/>
            <person name="Kuncharoen N."/>
            <person name="Likhitwitayawuid K."/>
            <person name="Tanasupawat S."/>
        </authorList>
    </citation>
    <scope>NUCLEOTIDE SEQUENCE [LARGE SCALE GENOMIC DNA]</scope>
    <source>
        <strain evidence="1 2">DR6-1</strain>
    </source>
</reference>
<keyword evidence="2" id="KW-1185">Reference proteome</keyword>
<dbReference type="Pfam" id="PF05800">
    <property type="entry name" value="GvpO"/>
    <property type="match status" value="1"/>
</dbReference>
<dbReference type="EMBL" id="JACGZW010000010">
    <property type="protein sequence ID" value="MBB1157457.1"/>
    <property type="molecule type" value="Genomic_DNA"/>
</dbReference>
<accession>A0A7W3W374</accession>
<dbReference type="InterPro" id="IPR008634">
    <property type="entry name" value="Gas-vesicle_GvpO"/>
</dbReference>
<comment type="caution">
    <text evidence="1">The sequence shown here is derived from an EMBL/GenBank/DDBJ whole genome shotgun (WGS) entry which is preliminary data.</text>
</comment>
<dbReference type="GO" id="GO:0031412">
    <property type="term" value="P:gas vesicle organization"/>
    <property type="evidence" value="ECO:0007669"/>
    <property type="project" value="InterPro"/>
</dbReference>
<gene>
    <name evidence="1" type="ORF">H4281_30310</name>
</gene>
<organism evidence="1 2">
    <name type="scientific">Amycolatopsis dendrobii</name>
    <dbReference type="NCBI Taxonomy" id="2760662"/>
    <lineage>
        <taxon>Bacteria</taxon>
        <taxon>Bacillati</taxon>
        <taxon>Actinomycetota</taxon>
        <taxon>Actinomycetes</taxon>
        <taxon>Pseudonocardiales</taxon>
        <taxon>Pseudonocardiaceae</taxon>
        <taxon>Amycolatopsis</taxon>
    </lineage>
</organism>
<evidence type="ECO:0000313" key="2">
    <source>
        <dbReference type="Proteomes" id="UP000526734"/>
    </source>
</evidence>
<name>A0A7W3W374_9PSEU</name>
<dbReference type="Proteomes" id="UP000526734">
    <property type="component" value="Unassembled WGS sequence"/>
</dbReference>
<protein>
    <submittedName>
        <fullName evidence="1">Gas vesicle protein</fullName>
    </submittedName>
</protein>
<sequence length="96" mass="10707">MVHRPDESGRDDGRSPAGLMRDARAVFEELTEKDIESVSAFAKDGDGWKLLVEVLELERVPDTTSLMATYCVRVDAQGGFLGYEQVRRYARGQVDA</sequence>